<sequence>MLLRIVSASLNRSVRLHVRGIHYCLEKVKKTIYYLVVSS</sequence>
<accession>A0A0A9GRS1</accession>
<proteinExistence type="predicted"/>
<dbReference type="AlphaFoldDB" id="A0A0A9GRS1"/>
<reference evidence="1" key="1">
    <citation type="submission" date="2014-09" db="EMBL/GenBank/DDBJ databases">
        <authorList>
            <person name="Magalhaes I.L.F."/>
            <person name="Oliveira U."/>
            <person name="Santos F.R."/>
            <person name="Vidigal T.H.D.A."/>
            <person name="Brescovit A.D."/>
            <person name="Santos A.J."/>
        </authorList>
    </citation>
    <scope>NUCLEOTIDE SEQUENCE</scope>
    <source>
        <tissue evidence="1">Shoot tissue taken approximately 20 cm above the soil surface</tissue>
    </source>
</reference>
<reference evidence="1" key="2">
    <citation type="journal article" date="2015" name="Data Brief">
        <title>Shoot transcriptome of the giant reed, Arundo donax.</title>
        <authorList>
            <person name="Barrero R.A."/>
            <person name="Guerrero F.D."/>
            <person name="Moolhuijzen P."/>
            <person name="Goolsby J.A."/>
            <person name="Tidwell J."/>
            <person name="Bellgard S.E."/>
            <person name="Bellgard M.I."/>
        </authorList>
    </citation>
    <scope>NUCLEOTIDE SEQUENCE</scope>
    <source>
        <tissue evidence="1">Shoot tissue taken approximately 20 cm above the soil surface</tissue>
    </source>
</reference>
<evidence type="ECO:0000313" key="1">
    <source>
        <dbReference type="EMBL" id="JAE27112.1"/>
    </source>
</evidence>
<name>A0A0A9GRS1_ARUDO</name>
<organism evidence="1">
    <name type="scientific">Arundo donax</name>
    <name type="common">Giant reed</name>
    <name type="synonym">Donax arundinaceus</name>
    <dbReference type="NCBI Taxonomy" id="35708"/>
    <lineage>
        <taxon>Eukaryota</taxon>
        <taxon>Viridiplantae</taxon>
        <taxon>Streptophyta</taxon>
        <taxon>Embryophyta</taxon>
        <taxon>Tracheophyta</taxon>
        <taxon>Spermatophyta</taxon>
        <taxon>Magnoliopsida</taxon>
        <taxon>Liliopsida</taxon>
        <taxon>Poales</taxon>
        <taxon>Poaceae</taxon>
        <taxon>PACMAD clade</taxon>
        <taxon>Arundinoideae</taxon>
        <taxon>Arundineae</taxon>
        <taxon>Arundo</taxon>
    </lineage>
</organism>
<protein>
    <submittedName>
        <fullName evidence="1">Uncharacterized protein</fullName>
    </submittedName>
</protein>
<dbReference type="EMBL" id="GBRH01170784">
    <property type="protein sequence ID" value="JAE27112.1"/>
    <property type="molecule type" value="Transcribed_RNA"/>
</dbReference>